<keyword evidence="1" id="KW-0378">Hydrolase</keyword>
<protein>
    <submittedName>
        <fullName evidence="4">Mre11 dna-binding domain-containing protein</fullName>
    </submittedName>
</protein>
<feature type="compositionally biased region" description="Basic and acidic residues" evidence="2">
    <location>
        <begin position="1008"/>
        <end position="1022"/>
    </location>
</feature>
<feature type="compositionally biased region" description="Polar residues" evidence="2">
    <location>
        <begin position="1130"/>
        <end position="1140"/>
    </location>
</feature>
<keyword evidence="4" id="KW-0238">DNA-binding</keyword>
<dbReference type="GeneID" id="94425349"/>
<dbReference type="GO" id="GO:0097552">
    <property type="term" value="P:mitochondrial double-strand break repair via homologous recombination"/>
    <property type="evidence" value="ECO:0007669"/>
    <property type="project" value="TreeGrafter"/>
</dbReference>
<feature type="compositionally biased region" description="Low complexity" evidence="2">
    <location>
        <begin position="637"/>
        <end position="649"/>
    </location>
</feature>
<dbReference type="GO" id="GO:0035861">
    <property type="term" value="C:site of double-strand break"/>
    <property type="evidence" value="ECO:0007669"/>
    <property type="project" value="TreeGrafter"/>
</dbReference>
<feature type="compositionally biased region" description="Low complexity" evidence="2">
    <location>
        <begin position="1236"/>
        <end position="1247"/>
    </location>
</feature>
<feature type="region of interest" description="Disordered" evidence="2">
    <location>
        <begin position="948"/>
        <end position="1274"/>
    </location>
</feature>
<dbReference type="SUPFAM" id="SSF56300">
    <property type="entry name" value="Metallo-dependent phosphatases"/>
    <property type="match status" value="1"/>
</dbReference>
<feature type="region of interest" description="Disordered" evidence="2">
    <location>
        <begin position="695"/>
        <end position="725"/>
    </location>
</feature>
<dbReference type="InterPro" id="IPR041796">
    <property type="entry name" value="Mre11_N"/>
</dbReference>
<feature type="region of interest" description="Disordered" evidence="2">
    <location>
        <begin position="382"/>
        <end position="406"/>
    </location>
</feature>
<feature type="compositionally biased region" description="Polar residues" evidence="2">
    <location>
        <begin position="1159"/>
        <end position="1188"/>
    </location>
</feature>
<feature type="compositionally biased region" description="Low complexity" evidence="2">
    <location>
        <begin position="1052"/>
        <end position="1067"/>
    </location>
</feature>
<evidence type="ECO:0000313" key="4">
    <source>
        <dbReference type="EMBL" id="PHJ24215.1"/>
    </source>
</evidence>
<dbReference type="CDD" id="cd00840">
    <property type="entry name" value="MPP_Mre11_N"/>
    <property type="match status" value="1"/>
</dbReference>
<dbReference type="Gene3D" id="3.60.21.10">
    <property type="match status" value="1"/>
</dbReference>
<feature type="compositionally biased region" description="Basic and acidic residues" evidence="2">
    <location>
        <begin position="695"/>
        <end position="707"/>
    </location>
</feature>
<dbReference type="GO" id="GO:0030870">
    <property type="term" value="C:Mre11 complex"/>
    <property type="evidence" value="ECO:0007669"/>
    <property type="project" value="TreeGrafter"/>
</dbReference>
<dbReference type="GO" id="GO:0000014">
    <property type="term" value="F:single-stranded DNA endodeoxyribonuclease activity"/>
    <property type="evidence" value="ECO:0007669"/>
    <property type="project" value="TreeGrafter"/>
</dbReference>
<dbReference type="InterPro" id="IPR007281">
    <property type="entry name" value="Mre11_DNA-bd"/>
</dbReference>
<evidence type="ECO:0000256" key="1">
    <source>
        <dbReference type="ARBA" id="ARBA00022801"/>
    </source>
</evidence>
<organism evidence="4 5">
    <name type="scientific">Cystoisospora suis</name>
    <dbReference type="NCBI Taxonomy" id="483139"/>
    <lineage>
        <taxon>Eukaryota</taxon>
        <taxon>Sar</taxon>
        <taxon>Alveolata</taxon>
        <taxon>Apicomplexa</taxon>
        <taxon>Conoidasida</taxon>
        <taxon>Coccidia</taxon>
        <taxon>Eucoccidiorida</taxon>
        <taxon>Eimeriorina</taxon>
        <taxon>Sarcocystidae</taxon>
        <taxon>Cystoisospora</taxon>
    </lineage>
</organism>
<feature type="compositionally biased region" description="Gly residues" evidence="2">
    <location>
        <begin position="1040"/>
        <end position="1051"/>
    </location>
</feature>
<comment type="caution">
    <text evidence="4">The sequence shown here is derived from an EMBL/GenBank/DDBJ whole genome shotgun (WGS) entry which is preliminary data.</text>
</comment>
<feature type="domain" description="Mre11 DNA-binding" evidence="3">
    <location>
        <begin position="606"/>
        <end position="865"/>
    </location>
</feature>
<dbReference type="PANTHER" id="PTHR10139">
    <property type="entry name" value="DOUBLE-STRAND BREAK REPAIR PROTEIN MRE11"/>
    <property type="match status" value="1"/>
</dbReference>
<dbReference type="RefSeq" id="XP_067925888.1">
    <property type="nucleotide sequence ID" value="XM_068062138.1"/>
</dbReference>
<dbReference type="GO" id="GO:0000724">
    <property type="term" value="P:double-strand break repair via homologous recombination"/>
    <property type="evidence" value="ECO:0007669"/>
    <property type="project" value="TreeGrafter"/>
</dbReference>
<name>A0A2C6LAN5_9APIC</name>
<feature type="compositionally biased region" description="Low complexity" evidence="2">
    <location>
        <begin position="198"/>
        <end position="219"/>
    </location>
</feature>
<dbReference type="GO" id="GO:0006303">
    <property type="term" value="P:double-strand break repair via nonhomologous end joining"/>
    <property type="evidence" value="ECO:0007669"/>
    <property type="project" value="TreeGrafter"/>
</dbReference>
<feature type="compositionally biased region" description="Basic and acidic residues" evidence="2">
    <location>
        <begin position="63"/>
        <end position="89"/>
    </location>
</feature>
<dbReference type="InterPro" id="IPR038487">
    <property type="entry name" value="Mre11_capping_dom"/>
</dbReference>
<accession>A0A2C6LAN5</accession>
<dbReference type="GO" id="GO:0000723">
    <property type="term" value="P:telomere maintenance"/>
    <property type="evidence" value="ECO:0007669"/>
    <property type="project" value="TreeGrafter"/>
</dbReference>
<evidence type="ECO:0000256" key="2">
    <source>
        <dbReference type="SAM" id="MobiDB-lite"/>
    </source>
</evidence>
<dbReference type="Pfam" id="PF04152">
    <property type="entry name" value="Mre11_DNA_bind"/>
    <property type="match status" value="1"/>
</dbReference>
<evidence type="ECO:0000313" key="5">
    <source>
        <dbReference type="Proteomes" id="UP000221165"/>
    </source>
</evidence>
<dbReference type="InterPro" id="IPR004843">
    <property type="entry name" value="Calcineurin-like_PHP"/>
</dbReference>
<dbReference type="SMART" id="SM01347">
    <property type="entry name" value="Mre11_DNA_bind"/>
    <property type="match status" value="1"/>
</dbReference>
<reference evidence="4 5" key="1">
    <citation type="journal article" date="2017" name="Int. J. Parasitol.">
        <title>The genome of the protozoan parasite Cystoisospora suis and a reverse vaccinology approach to identify vaccine candidates.</title>
        <authorList>
            <person name="Palmieri N."/>
            <person name="Shrestha A."/>
            <person name="Ruttkowski B."/>
            <person name="Beck T."/>
            <person name="Vogl C."/>
            <person name="Tomley F."/>
            <person name="Blake D.P."/>
            <person name="Joachim A."/>
        </authorList>
    </citation>
    <scope>NUCLEOTIDE SEQUENCE [LARGE SCALE GENOMIC DNA]</scope>
    <source>
        <strain evidence="4 5">Wien I</strain>
    </source>
</reference>
<feature type="compositionally biased region" description="Basic and acidic residues" evidence="2">
    <location>
        <begin position="248"/>
        <end position="262"/>
    </location>
</feature>
<dbReference type="VEuPathDB" id="ToxoDB:CSUI_001935"/>
<dbReference type="InterPro" id="IPR029052">
    <property type="entry name" value="Metallo-depent_PP-like"/>
</dbReference>
<dbReference type="Pfam" id="PF00149">
    <property type="entry name" value="Metallophos"/>
    <property type="match status" value="2"/>
</dbReference>
<sequence length="1331" mass="144186">MPSTLRSAFSQLLSQGELPTLPRSGGPSSTPLLGASRVANGPERGRTGGVDRVARTGTTAREGGGRRRESSGVDEGLKKKKVASHDRDSIGLIQDKGGNHGVTSNVASKNLFDSDDDELVEAVDTDDGRRVSVDSERRHHRFQSIDVDLEDDGAGNEDLASQVREENRDNISCIKLSEGESTSYLGKRSRRGGGGGTDLDTQRSTTSTRTSSSHTLQQQEPQTSPTAIFARRKEEVEDQGRNVTSGGDAKERRKNTSRENRENSCSSSAYGVPPSCHSEEEEEAEGDDVLKILIATDTHLGYKADDNVRGGDSFETFEEILQIGRKLNVDFLLHGGDLFDDNKPSRTTLYRTICLLRQYCLGDGPINFEVLAGATVDDVQSSSSDQAKRADNASQQGDFSSSSSQRVDGFRLGLNYMDGNVNVCMPIFAMHGNHDDPGEKSHLSPLDLLEAAHLINYFGRAEAADEIVVKPVLITKGQTKVGIYGVGWIRDSRLHRAFNNGKVRFLVPAGDPTAKDWFNIMVVHQNMYKGAFGGQPPKNCIHEQMLPEFLDLAIWGHEHDCHLDLRESAQRNFRVLQPGSSIATSLVAGEALPKHVFLLEIRGENYRVTPHRLHTVRPLIFEEIILSDLMGIRAPLTSSGPSSGTSSRLQSKKASSNRANFVQPAEDRDVWQALTDAVEDLLRVYAEEAKIERGRGGGRENVGRCERSQTGGNRGEEREEGGAEQGIGVKIDKDAGIGSERPEKADFELFCNYSSMPEQKKLPLVRLRVEHTGFSTISSSRFGAQFIGKVANPADMIHFFRKRKTHHHSGGPAERGTALPDLEIEEIAGGDDTSEIRDIIFHFLEDKNALDILPEPDLNVAVQDFVVKMDANAIATFVESSLQAARREAKEKLRSHVSNTEKKQGGHIETADVQALVMERTRNIREHRLLHGFDGGGASQAFSADLPVGTDATKSKEGFSCQPDARSGKLNQHPPGKSRDADVEGEDDFTSEALQGSAVEARSAVGRARTEALFEDERSSPEKEDDNDDVLFDSEPWSGGLAGGNRGGSGGSRRQVVGGLLTEARGTGTREGRKRGGRKGSETAGSPSSGGVRCRGRGRRGGTGVSGTRRTRTAQVGQVEEPMETDRSELVNQEEVSTLARNRLLREAAGRSQPIPAQAGSTPPGSGSQQAPRSQSDLRSFFASSQPKSIVGRPAVERPVCSERSSFVRPSRGNGSPSQSLFQSSKRGQSGPEAISGRGSDGSSLGGKQERGTQPHAGGDEGTPAAPLARAEAGSFMVNGRRTQADAGAVHEESMVEDDDEDDLFLSSLGRAADTTARKGDRRPFFSWARR</sequence>
<dbReference type="GO" id="GO:0042138">
    <property type="term" value="P:meiotic DNA double-strand break formation"/>
    <property type="evidence" value="ECO:0007669"/>
    <property type="project" value="TreeGrafter"/>
</dbReference>
<dbReference type="GO" id="GO:0003677">
    <property type="term" value="F:DNA binding"/>
    <property type="evidence" value="ECO:0007669"/>
    <property type="project" value="UniProtKB-KW"/>
</dbReference>
<feature type="compositionally biased region" description="Basic and acidic residues" evidence="2">
    <location>
        <begin position="231"/>
        <end position="240"/>
    </location>
</feature>
<dbReference type="Proteomes" id="UP000221165">
    <property type="component" value="Unassembled WGS sequence"/>
</dbReference>
<proteinExistence type="predicted"/>
<dbReference type="OrthoDB" id="330523at2759"/>
<feature type="compositionally biased region" description="Polar residues" evidence="2">
    <location>
        <begin position="1213"/>
        <end position="1228"/>
    </location>
</feature>
<evidence type="ECO:0000259" key="3">
    <source>
        <dbReference type="SMART" id="SM01347"/>
    </source>
</evidence>
<dbReference type="GO" id="GO:0030145">
    <property type="term" value="F:manganese ion binding"/>
    <property type="evidence" value="ECO:0007669"/>
    <property type="project" value="InterPro"/>
</dbReference>
<dbReference type="GO" id="GO:0007095">
    <property type="term" value="P:mitotic G2 DNA damage checkpoint signaling"/>
    <property type="evidence" value="ECO:0007669"/>
    <property type="project" value="TreeGrafter"/>
</dbReference>
<feature type="region of interest" description="Disordered" evidence="2">
    <location>
        <begin position="148"/>
        <end position="169"/>
    </location>
</feature>
<feature type="region of interest" description="Disordered" evidence="2">
    <location>
        <begin position="637"/>
        <end position="661"/>
    </location>
</feature>
<feature type="region of interest" description="Disordered" evidence="2">
    <location>
        <begin position="1"/>
        <end position="109"/>
    </location>
</feature>
<dbReference type="PANTHER" id="PTHR10139:SF1">
    <property type="entry name" value="DOUBLE-STRAND BREAK REPAIR PROTEIN MRE11"/>
    <property type="match status" value="1"/>
</dbReference>
<dbReference type="Gene3D" id="3.30.110.110">
    <property type="entry name" value="Mre11, capping domain"/>
    <property type="match status" value="1"/>
</dbReference>
<keyword evidence="5" id="KW-1185">Reference proteome</keyword>
<feature type="region of interest" description="Disordered" evidence="2">
    <location>
        <begin position="182"/>
        <end position="284"/>
    </location>
</feature>
<dbReference type="EMBL" id="MIGC01000800">
    <property type="protein sequence ID" value="PHJ24215.1"/>
    <property type="molecule type" value="Genomic_DNA"/>
</dbReference>
<feature type="compositionally biased region" description="Acidic residues" evidence="2">
    <location>
        <begin position="1023"/>
        <end position="1032"/>
    </location>
</feature>
<feature type="compositionally biased region" description="Low complexity" evidence="2">
    <location>
        <begin position="394"/>
        <end position="406"/>
    </location>
</feature>
<gene>
    <name evidence="4" type="ORF">CSUI_001935</name>
</gene>
<feature type="compositionally biased region" description="Polar residues" evidence="2">
    <location>
        <begin position="1"/>
        <end position="14"/>
    </location>
</feature>